<keyword evidence="3" id="KW-1185">Reference proteome</keyword>
<proteinExistence type="predicted"/>
<comment type="caution">
    <text evidence="2">The sequence shown here is derived from an EMBL/GenBank/DDBJ whole genome shotgun (WGS) entry which is preliminary data.</text>
</comment>
<evidence type="ECO:0000259" key="1">
    <source>
        <dbReference type="PROSITE" id="PS50206"/>
    </source>
</evidence>
<dbReference type="GO" id="GO:0016740">
    <property type="term" value="F:transferase activity"/>
    <property type="evidence" value="ECO:0007669"/>
    <property type="project" value="UniProtKB-KW"/>
</dbReference>
<dbReference type="Proteomes" id="UP000278542">
    <property type="component" value="Unassembled WGS sequence"/>
</dbReference>
<reference evidence="2 3" key="1">
    <citation type="submission" date="2018-10" db="EMBL/GenBank/DDBJ databases">
        <title>Genomic Encyclopedia of Type Strains, Phase IV (KMG-IV): sequencing the most valuable type-strain genomes for metagenomic binning, comparative biology and taxonomic classification.</title>
        <authorList>
            <person name="Goeker M."/>
        </authorList>
    </citation>
    <scope>NUCLEOTIDE SEQUENCE [LARGE SCALE GENOMIC DNA]</scope>
    <source>
        <strain evidence="2 3">DSM 22228</strain>
    </source>
</reference>
<dbReference type="PROSITE" id="PS50206">
    <property type="entry name" value="RHODANESE_3"/>
    <property type="match status" value="1"/>
</dbReference>
<feature type="domain" description="Rhodanese" evidence="1">
    <location>
        <begin position="21"/>
        <end position="111"/>
    </location>
</feature>
<organism evidence="2 3">
    <name type="scientific">Orbus hercynius</name>
    <dbReference type="NCBI Taxonomy" id="593135"/>
    <lineage>
        <taxon>Bacteria</taxon>
        <taxon>Pseudomonadati</taxon>
        <taxon>Pseudomonadota</taxon>
        <taxon>Gammaproteobacteria</taxon>
        <taxon>Orbales</taxon>
        <taxon>Orbaceae</taxon>
        <taxon>Orbus</taxon>
    </lineage>
</organism>
<dbReference type="SMART" id="SM00450">
    <property type="entry name" value="RHOD"/>
    <property type="match status" value="1"/>
</dbReference>
<dbReference type="PANTHER" id="PTHR43031">
    <property type="entry name" value="FAD-DEPENDENT OXIDOREDUCTASE"/>
    <property type="match status" value="1"/>
</dbReference>
<keyword evidence="2" id="KW-0808">Transferase</keyword>
<accession>A0A495RBA9</accession>
<dbReference type="InterPro" id="IPR036873">
    <property type="entry name" value="Rhodanese-like_dom_sf"/>
</dbReference>
<dbReference type="PANTHER" id="PTHR43031:SF17">
    <property type="entry name" value="SULFURTRANSFERASE YTWF-RELATED"/>
    <property type="match status" value="1"/>
</dbReference>
<evidence type="ECO:0000313" key="2">
    <source>
        <dbReference type="EMBL" id="RKS84705.1"/>
    </source>
</evidence>
<dbReference type="Pfam" id="PF00581">
    <property type="entry name" value="Rhodanese"/>
    <property type="match status" value="1"/>
</dbReference>
<dbReference type="AlphaFoldDB" id="A0A495RBA9"/>
<sequence length="113" mass="13052">MTNITIDEITSQQLLEMLNMRSKDVFLLDVREQHEVEICQLAGSVHIPMNLIPIYLDRIPDDKSIVIYCHHGVRSLNVAHYLVHNGFESDHIYSLKGGIDDWALSIDKSMNRY</sequence>
<dbReference type="SUPFAM" id="SSF52821">
    <property type="entry name" value="Rhodanese/Cell cycle control phosphatase"/>
    <property type="match status" value="1"/>
</dbReference>
<dbReference type="InterPro" id="IPR001763">
    <property type="entry name" value="Rhodanese-like_dom"/>
</dbReference>
<dbReference type="Gene3D" id="3.40.250.10">
    <property type="entry name" value="Rhodanese-like domain"/>
    <property type="match status" value="1"/>
</dbReference>
<name>A0A495RBA9_9GAMM</name>
<evidence type="ECO:0000313" key="3">
    <source>
        <dbReference type="Proteomes" id="UP000278542"/>
    </source>
</evidence>
<dbReference type="RefSeq" id="WP_211324684.1">
    <property type="nucleotide sequence ID" value="NZ_RBWY01000004.1"/>
</dbReference>
<dbReference type="EMBL" id="RBWY01000004">
    <property type="protein sequence ID" value="RKS84705.1"/>
    <property type="molecule type" value="Genomic_DNA"/>
</dbReference>
<gene>
    <name evidence="2" type="ORF">DES39_1919</name>
</gene>
<protein>
    <submittedName>
        <fullName evidence="2">Rhodanese-related sulfurtransferase</fullName>
    </submittedName>
</protein>
<dbReference type="InterPro" id="IPR050229">
    <property type="entry name" value="GlpE_sulfurtransferase"/>
</dbReference>